<dbReference type="InterPro" id="IPR007554">
    <property type="entry name" value="Glycerophosphate_synth"/>
</dbReference>
<accession>A0ABX1JU95</accession>
<comment type="caution">
    <text evidence="1">The sequence shown here is derived from an EMBL/GenBank/DDBJ whole genome shotgun (WGS) entry which is preliminary data.</text>
</comment>
<dbReference type="Pfam" id="PF04464">
    <property type="entry name" value="Glyphos_transf"/>
    <property type="match status" value="1"/>
</dbReference>
<protein>
    <submittedName>
        <fullName evidence="1">CDP-glycerol--glycerophosphate glycerophosphotransferase</fullName>
    </submittedName>
</protein>
<keyword evidence="2" id="KW-1185">Reference proteome</keyword>
<organism evidence="1 2">
    <name type="scientific">Arthrobacter deserti</name>
    <dbReference type="NCBI Taxonomy" id="1742687"/>
    <lineage>
        <taxon>Bacteria</taxon>
        <taxon>Bacillati</taxon>
        <taxon>Actinomycetota</taxon>
        <taxon>Actinomycetes</taxon>
        <taxon>Micrococcales</taxon>
        <taxon>Micrococcaceae</taxon>
        <taxon>Arthrobacter</taxon>
    </lineage>
</organism>
<evidence type="ECO:0000313" key="1">
    <source>
        <dbReference type="EMBL" id="NKX52305.1"/>
    </source>
</evidence>
<sequence>MVKDWLAENLSAVLNSRTAVKARAWLGLTPMSRANHEMYGIRVPAEVVVYFGDPAAKNYQLEQWLPVLERLHVRRKVLLVFRRVGALREISHRTRLPMIFVRRFEDLVRLYDENGYHLCLYVNNGFSNFQSLTNARMVHVHVNHGESDKLSMVSNQAKAYDKVMIAGPAARERHRAVLVDFNEANLVTVGRPQLDVDFPPELGPYSAGRTIMYAPTWEGENEANNYTSLDTYGVQIVDCVLALPGIRLVYKPHPRIMDSKHAGITQAHSAIVERIDAANRAGGSHVVSEGGNILAMFDQVDALITDVSSVGLDFLYLHPDRPLVITDRRGDRAQLERDAPVSRACPVIDGRPGGEVGQIVNNLFDTAETSARRMEMRRFYFGDLGRGQSTQEFLRAGDVLIEDRLEKLRGREFHVSSAGSSDS</sequence>
<proteinExistence type="predicted"/>
<name>A0ABX1JU95_9MICC</name>
<dbReference type="Gene3D" id="3.40.50.12580">
    <property type="match status" value="1"/>
</dbReference>
<reference evidence="1 2" key="1">
    <citation type="submission" date="2020-04" db="EMBL/GenBank/DDBJ databases">
        <authorList>
            <person name="Liu S."/>
        </authorList>
    </citation>
    <scope>NUCLEOTIDE SEQUENCE [LARGE SCALE GENOMIC DNA]</scope>
    <source>
        <strain evidence="1 2">CGMCC 1.15091</strain>
    </source>
</reference>
<dbReference type="InterPro" id="IPR043148">
    <property type="entry name" value="TagF_C"/>
</dbReference>
<dbReference type="Proteomes" id="UP000523795">
    <property type="component" value="Unassembled WGS sequence"/>
</dbReference>
<dbReference type="EMBL" id="JAAZSR010000480">
    <property type="protein sequence ID" value="NKX52305.1"/>
    <property type="molecule type" value="Genomic_DNA"/>
</dbReference>
<gene>
    <name evidence="1" type="ORF">HER39_17360</name>
</gene>
<evidence type="ECO:0000313" key="2">
    <source>
        <dbReference type="Proteomes" id="UP000523795"/>
    </source>
</evidence>